<name>A0A412G5T8_9FIRM</name>
<sequence length="161" mass="17602">MKKSSIVTMMAVLLSLGFCVLYFGLFARISETSSAPADSLEVTVTPGTQPESAAPVISDDQGSSSLSWIQAGVFARESSVRELTAFLEQDGFTPVTYTRGEYKIVAVGVSLDPEVTRQCRQRMIDLDYEWMERACSLNETQRQQLSQGQTASVLEGCTSQP</sequence>
<proteinExistence type="predicted"/>
<dbReference type="EMBL" id="QRUP01000002">
    <property type="protein sequence ID" value="RGR76343.1"/>
    <property type="molecule type" value="Genomic_DNA"/>
</dbReference>
<evidence type="ECO:0000313" key="2">
    <source>
        <dbReference type="EMBL" id="RGR76343.1"/>
    </source>
</evidence>
<dbReference type="RefSeq" id="WP_117893485.1">
    <property type="nucleotide sequence ID" value="NZ_CABJCV010000002.1"/>
</dbReference>
<evidence type="ECO:0008006" key="4">
    <source>
        <dbReference type="Google" id="ProtNLM"/>
    </source>
</evidence>
<dbReference type="GeneID" id="83014382"/>
<dbReference type="Proteomes" id="UP000284178">
    <property type="component" value="Unassembled WGS sequence"/>
</dbReference>
<reference evidence="2 3" key="1">
    <citation type="submission" date="2018-08" db="EMBL/GenBank/DDBJ databases">
        <title>A genome reference for cultivated species of the human gut microbiota.</title>
        <authorList>
            <person name="Zou Y."/>
            <person name="Xue W."/>
            <person name="Luo G."/>
        </authorList>
    </citation>
    <scope>NUCLEOTIDE SEQUENCE [LARGE SCALE GENOMIC DNA]</scope>
    <source>
        <strain evidence="2 3">AF24-29</strain>
    </source>
</reference>
<evidence type="ECO:0000313" key="3">
    <source>
        <dbReference type="Proteomes" id="UP000284178"/>
    </source>
</evidence>
<comment type="caution">
    <text evidence="2">The sequence shown here is derived from an EMBL/GenBank/DDBJ whole genome shotgun (WGS) entry which is preliminary data.</text>
</comment>
<feature type="region of interest" description="Disordered" evidence="1">
    <location>
        <begin position="41"/>
        <end position="62"/>
    </location>
</feature>
<keyword evidence="3" id="KW-1185">Reference proteome</keyword>
<gene>
    <name evidence="2" type="ORF">DWY25_03030</name>
</gene>
<organism evidence="2 3">
    <name type="scientific">Holdemania filiformis</name>
    <dbReference type="NCBI Taxonomy" id="61171"/>
    <lineage>
        <taxon>Bacteria</taxon>
        <taxon>Bacillati</taxon>
        <taxon>Bacillota</taxon>
        <taxon>Erysipelotrichia</taxon>
        <taxon>Erysipelotrichales</taxon>
        <taxon>Erysipelotrichaceae</taxon>
        <taxon>Holdemania</taxon>
    </lineage>
</organism>
<accession>A0A412G5T8</accession>
<protein>
    <recommendedName>
        <fullName evidence="4">SPOR domain-containing protein</fullName>
    </recommendedName>
</protein>
<dbReference type="AlphaFoldDB" id="A0A412G5T8"/>
<evidence type="ECO:0000256" key="1">
    <source>
        <dbReference type="SAM" id="MobiDB-lite"/>
    </source>
</evidence>